<name>A0A5Q0BF83_9GAMM</name>
<gene>
    <name evidence="1" type="ORF">F6R98_03410</name>
</gene>
<evidence type="ECO:0000313" key="1">
    <source>
        <dbReference type="EMBL" id="QFY41792.1"/>
    </source>
</evidence>
<dbReference type="CDD" id="cd09854">
    <property type="entry name" value="PIN_VapC-like"/>
    <property type="match status" value="1"/>
</dbReference>
<dbReference type="EMBL" id="CP044205">
    <property type="protein sequence ID" value="QFY41792.1"/>
    <property type="molecule type" value="Genomic_DNA"/>
</dbReference>
<dbReference type="InterPro" id="IPR029060">
    <property type="entry name" value="PIN-like_dom_sf"/>
</dbReference>
<evidence type="ECO:0000313" key="2">
    <source>
        <dbReference type="Proteomes" id="UP000325755"/>
    </source>
</evidence>
<proteinExistence type="predicted"/>
<dbReference type="SUPFAM" id="SSF88723">
    <property type="entry name" value="PIN domain-like"/>
    <property type="match status" value="1"/>
</dbReference>
<dbReference type="InParanoid" id="A0A5Q0BF83"/>
<dbReference type="KEGG" id="mmob:F6R98_03410"/>
<dbReference type="OrthoDB" id="5624224at2"/>
<organism evidence="1 2">
    <name type="scientific">Candidatus Methylospira mobilis</name>
    <dbReference type="NCBI Taxonomy" id="1808979"/>
    <lineage>
        <taxon>Bacteria</taxon>
        <taxon>Pseudomonadati</taxon>
        <taxon>Pseudomonadota</taxon>
        <taxon>Gammaproteobacteria</taxon>
        <taxon>Methylococcales</taxon>
        <taxon>Methylococcaceae</taxon>
        <taxon>Candidatus Methylospira</taxon>
    </lineage>
</organism>
<reference evidence="1 2" key="1">
    <citation type="submission" date="2019-09" db="EMBL/GenBank/DDBJ databases">
        <title>Ecophysiology of the spiral-shaped methanotroph Methylospira mobilis as revealed by the complete genome sequence.</title>
        <authorList>
            <person name="Oshkin I.Y."/>
            <person name="Dedysh S.N."/>
            <person name="Miroshnikov K."/>
            <person name="Danilova O.V."/>
            <person name="Hakobyan A."/>
            <person name="Liesack W."/>
        </authorList>
    </citation>
    <scope>NUCLEOTIDE SEQUENCE [LARGE SCALE GENOMIC DNA]</scope>
    <source>
        <strain evidence="1 2">Shm1</strain>
    </source>
</reference>
<dbReference type="RefSeq" id="WP_153247775.1">
    <property type="nucleotide sequence ID" value="NZ_CP044205.1"/>
</dbReference>
<protein>
    <submittedName>
        <fullName evidence="1">Type II toxin-antitoxin system VapC family toxin</fullName>
    </submittedName>
</protein>
<sequence>MNPRFCNNFIDANVLDYTGGVEDKAVDIILHMAEENAFTLLLPYSVKAEIEHTNTPAEVRRKASQLIYSVPVPLTPTELATHQKIRALVQGNAKPGKHDNDAFHIVESAKNGGGYFITNDMRLLKKTAEILNDIGIKVIKPSEFVALVN</sequence>
<dbReference type="Proteomes" id="UP000325755">
    <property type="component" value="Chromosome"/>
</dbReference>
<keyword evidence="2" id="KW-1185">Reference proteome</keyword>
<dbReference type="AlphaFoldDB" id="A0A5Q0BF83"/>
<accession>A0A5Q0BF83</accession>